<dbReference type="SUPFAM" id="SSF50475">
    <property type="entry name" value="FMN-binding split barrel"/>
    <property type="match status" value="1"/>
</dbReference>
<evidence type="ECO:0008006" key="3">
    <source>
        <dbReference type="Google" id="ProtNLM"/>
    </source>
</evidence>
<dbReference type="InterPro" id="IPR024747">
    <property type="entry name" value="Pyridox_Oxase-rel"/>
</dbReference>
<reference evidence="1" key="1">
    <citation type="submission" date="2023-01" db="EMBL/GenBank/DDBJ databases">
        <title>The chitinases involved in constricting ring structure development in the nematode-trapping fungus Drechslerella dactyloides.</title>
        <authorList>
            <person name="Wang R."/>
            <person name="Zhang L."/>
            <person name="Tang P."/>
            <person name="Li S."/>
            <person name="Liang L."/>
        </authorList>
    </citation>
    <scope>NUCLEOTIDE SEQUENCE</scope>
    <source>
        <strain evidence="1">YMF1.00031</strain>
    </source>
</reference>
<dbReference type="InterPro" id="IPR012349">
    <property type="entry name" value="Split_barrel_FMN-bd"/>
</dbReference>
<comment type="caution">
    <text evidence="1">The sequence shown here is derived from an EMBL/GenBank/DDBJ whole genome shotgun (WGS) entry which is preliminary data.</text>
</comment>
<sequence length="271" mass="29723">MSSELSYPKSKVNKVNRLADRGKYDCKTVHEILMASPVVHVSFNPGSPEEYPVILPMIGKLGSFENPSADLSEPLDLYLHGYVSSRIMNVARKAAQGEGEADATPLKICVCATKVDGLVLSLTPNSHSMNYRSSVIFGTVELVMDAEEKLYAMKLITDGVLPGRYDDTRIPPDSAEMQSTQILKVTIDHASAKIRTGEPGDYEKDLKRDDVRAKVWTGIVPIYQAFGEPQVASYNRVDKVPGYISNYIKETGDAEKEYALTAIQKASAGKS</sequence>
<protein>
    <recommendedName>
        <fullName evidence="3">Flavin-nucleotide-binding protein</fullName>
    </recommendedName>
</protein>
<name>A0AAD6J116_DREDA</name>
<evidence type="ECO:0000313" key="2">
    <source>
        <dbReference type="Proteomes" id="UP001221413"/>
    </source>
</evidence>
<dbReference type="Pfam" id="PF12900">
    <property type="entry name" value="Pyridox_ox_2"/>
    <property type="match status" value="1"/>
</dbReference>
<keyword evidence="2" id="KW-1185">Reference proteome</keyword>
<evidence type="ECO:0000313" key="1">
    <source>
        <dbReference type="EMBL" id="KAJ6261195.1"/>
    </source>
</evidence>
<gene>
    <name evidence="1" type="ORF">Dda_3863</name>
</gene>
<dbReference type="PANTHER" id="PTHR34071:SF2">
    <property type="entry name" value="FLAVIN-NUCLEOTIDE-BINDING PROTEIN"/>
    <property type="match status" value="1"/>
</dbReference>
<accession>A0AAD6J116</accession>
<dbReference type="EMBL" id="JAQGDS010000004">
    <property type="protein sequence ID" value="KAJ6261195.1"/>
    <property type="molecule type" value="Genomic_DNA"/>
</dbReference>
<dbReference type="PANTHER" id="PTHR34071">
    <property type="entry name" value="5-NITROIMIDAZOLE ANTIBIOTICS RESISTANCE PROTEIN, NIMA-FAMILY-RELATED PROTEIN-RELATED"/>
    <property type="match status" value="1"/>
</dbReference>
<dbReference type="AlphaFoldDB" id="A0AAD6J116"/>
<dbReference type="Gene3D" id="2.30.110.10">
    <property type="entry name" value="Electron Transport, Fmn-binding Protein, Chain A"/>
    <property type="match status" value="1"/>
</dbReference>
<organism evidence="1 2">
    <name type="scientific">Drechslerella dactyloides</name>
    <name type="common">Nematode-trapping fungus</name>
    <name type="synonym">Arthrobotrys dactyloides</name>
    <dbReference type="NCBI Taxonomy" id="74499"/>
    <lineage>
        <taxon>Eukaryota</taxon>
        <taxon>Fungi</taxon>
        <taxon>Dikarya</taxon>
        <taxon>Ascomycota</taxon>
        <taxon>Pezizomycotina</taxon>
        <taxon>Orbiliomycetes</taxon>
        <taxon>Orbiliales</taxon>
        <taxon>Orbiliaceae</taxon>
        <taxon>Drechslerella</taxon>
    </lineage>
</organism>
<dbReference type="Proteomes" id="UP001221413">
    <property type="component" value="Unassembled WGS sequence"/>
</dbReference>
<proteinExistence type="predicted"/>